<feature type="transmembrane region" description="Helical" evidence="1">
    <location>
        <begin position="29"/>
        <end position="52"/>
    </location>
</feature>
<reference evidence="2" key="1">
    <citation type="thesis" date="2020" institute="ProQuest LLC" country="789 East Eisenhower Parkway, Ann Arbor, MI, USA">
        <title>Comparative Genomics and Chromosome Evolution.</title>
        <authorList>
            <person name="Mudd A.B."/>
        </authorList>
    </citation>
    <scope>NUCLEOTIDE SEQUENCE</scope>
    <source>
        <strain evidence="2">1538</strain>
        <tissue evidence="2">Blood</tissue>
    </source>
</reference>
<name>A0AAV2ZL51_PYXAD</name>
<proteinExistence type="predicted"/>
<keyword evidence="1" id="KW-0812">Transmembrane</keyword>
<keyword evidence="1" id="KW-0472">Membrane</keyword>
<dbReference type="AlphaFoldDB" id="A0AAV2ZL51"/>
<comment type="caution">
    <text evidence="2">The sequence shown here is derived from an EMBL/GenBank/DDBJ whole genome shotgun (WGS) entry which is preliminary data.</text>
</comment>
<dbReference type="Proteomes" id="UP001181693">
    <property type="component" value="Unassembled WGS sequence"/>
</dbReference>
<protein>
    <submittedName>
        <fullName evidence="2">Uncharacterized protein</fullName>
    </submittedName>
</protein>
<evidence type="ECO:0000313" key="2">
    <source>
        <dbReference type="EMBL" id="DBA14428.1"/>
    </source>
</evidence>
<gene>
    <name evidence="2" type="ORF">GDO54_005400</name>
</gene>
<keyword evidence="1" id="KW-1133">Transmembrane helix</keyword>
<accession>A0AAV2ZL51</accession>
<evidence type="ECO:0000313" key="3">
    <source>
        <dbReference type="Proteomes" id="UP001181693"/>
    </source>
</evidence>
<organism evidence="2 3">
    <name type="scientific">Pyxicephalus adspersus</name>
    <name type="common">African bullfrog</name>
    <dbReference type="NCBI Taxonomy" id="30357"/>
    <lineage>
        <taxon>Eukaryota</taxon>
        <taxon>Metazoa</taxon>
        <taxon>Chordata</taxon>
        <taxon>Craniata</taxon>
        <taxon>Vertebrata</taxon>
        <taxon>Euteleostomi</taxon>
        <taxon>Amphibia</taxon>
        <taxon>Batrachia</taxon>
        <taxon>Anura</taxon>
        <taxon>Neobatrachia</taxon>
        <taxon>Ranoidea</taxon>
        <taxon>Pyxicephalidae</taxon>
        <taxon>Pyxicephalinae</taxon>
        <taxon>Pyxicephalus</taxon>
    </lineage>
</organism>
<evidence type="ECO:0000256" key="1">
    <source>
        <dbReference type="SAM" id="Phobius"/>
    </source>
</evidence>
<keyword evidence="3" id="KW-1185">Reference proteome</keyword>
<dbReference type="EMBL" id="DYDO01000013">
    <property type="protein sequence ID" value="DBA14428.1"/>
    <property type="molecule type" value="Genomic_DNA"/>
</dbReference>
<sequence length="81" mass="9404">MSGLSCTNDLKFWSPLLPQWCWAIVIELWYFQLVSMLSLFILSHIFLLGCLLPKYAWEAFLSSCESDIQFLLQNSNEIHCG</sequence>